<dbReference type="Gene3D" id="3.40.50.1110">
    <property type="entry name" value="SGNH hydrolase"/>
    <property type="match status" value="1"/>
</dbReference>
<evidence type="ECO:0000256" key="3">
    <source>
        <dbReference type="SAM" id="SignalP"/>
    </source>
</evidence>
<evidence type="ECO:0000313" key="6">
    <source>
        <dbReference type="Proteomes" id="UP000192746"/>
    </source>
</evidence>
<dbReference type="InterPro" id="IPR013830">
    <property type="entry name" value="SGNH_hydro"/>
</dbReference>
<dbReference type="InterPro" id="IPR037459">
    <property type="entry name" value="RhgT-like"/>
</dbReference>
<feature type="chain" id="PRO_5011005934" evidence="3">
    <location>
        <begin position="21"/>
        <end position="425"/>
    </location>
</feature>
<protein>
    <submittedName>
        <fullName evidence="5">G-D-S-L family lipolytic protein</fullName>
    </submittedName>
</protein>
<dbReference type="CDD" id="cd01821">
    <property type="entry name" value="Rhamnogalacturan_acetylesterase_like"/>
    <property type="match status" value="1"/>
</dbReference>
<keyword evidence="3" id="KW-0732">Signal</keyword>
<dbReference type="STRING" id="1185767.IIF7_17462"/>
<reference evidence="5 6" key="1">
    <citation type="submission" date="2013-04" db="EMBL/GenBank/DDBJ databases">
        <title>Zunongwangia sp. 22II14-10F7 Genome Sequencing.</title>
        <authorList>
            <person name="Lai Q."/>
            <person name="Shao Z."/>
        </authorList>
    </citation>
    <scope>NUCLEOTIDE SEQUENCE [LARGE SCALE GENOMIC DNA]</scope>
    <source>
        <strain evidence="5 6">22II14-10F7</strain>
    </source>
</reference>
<dbReference type="OrthoDB" id="9807041at2"/>
<dbReference type="SUPFAM" id="SSF52266">
    <property type="entry name" value="SGNH hydrolase"/>
    <property type="match status" value="1"/>
</dbReference>
<keyword evidence="2" id="KW-0378">Hydrolase</keyword>
<dbReference type="Pfam" id="PF13472">
    <property type="entry name" value="Lipase_GDSL_2"/>
    <property type="match status" value="1"/>
</dbReference>
<dbReference type="RefSeq" id="WP_084842974.1">
    <property type="nucleotide sequence ID" value="NZ_ARYN01000018.1"/>
</dbReference>
<dbReference type="SUPFAM" id="SSF49785">
    <property type="entry name" value="Galactose-binding domain-like"/>
    <property type="match status" value="1"/>
</dbReference>
<dbReference type="Gene3D" id="2.60.120.430">
    <property type="entry name" value="Galactose-binding lectin"/>
    <property type="match status" value="1"/>
</dbReference>
<evidence type="ECO:0000256" key="1">
    <source>
        <dbReference type="ARBA" id="ARBA00008668"/>
    </source>
</evidence>
<gene>
    <name evidence="5" type="ORF">IIF7_17462</name>
</gene>
<dbReference type="InterPro" id="IPR036514">
    <property type="entry name" value="SGNH_hydro_sf"/>
</dbReference>
<comment type="similarity">
    <text evidence="1">Belongs to the 'GDSL' lipolytic enzyme family.</text>
</comment>
<dbReference type="InterPro" id="IPR008979">
    <property type="entry name" value="Galactose-bd-like_sf"/>
</dbReference>
<accession>A0A1Y1SZZ5</accession>
<proteinExistence type="inferred from homology"/>
<dbReference type="EMBL" id="ARYN01000018">
    <property type="protein sequence ID" value="ORL44132.1"/>
    <property type="molecule type" value="Genomic_DNA"/>
</dbReference>
<dbReference type="GO" id="GO:0016788">
    <property type="term" value="F:hydrolase activity, acting on ester bonds"/>
    <property type="evidence" value="ECO:0007669"/>
    <property type="project" value="UniProtKB-ARBA"/>
</dbReference>
<evidence type="ECO:0000259" key="4">
    <source>
        <dbReference type="Pfam" id="PF13472"/>
    </source>
</evidence>
<evidence type="ECO:0000256" key="2">
    <source>
        <dbReference type="ARBA" id="ARBA00022801"/>
    </source>
</evidence>
<comment type="caution">
    <text evidence="5">The sequence shown here is derived from an EMBL/GenBank/DDBJ whole genome shotgun (WGS) entry which is preliminary data.</text>
</comment>
<feature type="domain" description="SGNH hydrolase-type esterase" evidence="4">
    <location>
        <begin position="181"/>
        <end position="336"/>
    </location>
</feature>
<feature type="signal peptide" evidence="3">
    <location>
        <begin position="1"/>
        <end position="20"/>
    </location>
</feature>
<sequence length="425" mass="47776">MKSKLGCSLVLFLSATLGFAQSISFSKTRKADINLTENKTYSEDIGYGFDLNSESQVKFEKQGFTADTSVYFSVKLPEGNYKIDVVLGGENASETTIKTESRRLMLAQEKVDAHQTKTFSFNVHLHHQEIANTSEKVNLKPRELNVLDWDKKLTLEFLGNSAVQQITITLPDHLTTIFLAGDSTVTNQDLEPWASWGQLLPLYVNQDAVVANYAASGASLSSFKARKRLEKILSLLKRNDYLIIEFGHNDEKIKGEGNGAYGLYTKLLTEFIEAARAKGGIPILATPTQRRAFKDGKLQPTHGDFPDAMRKVAKKMEVPLIDITKATTKMYENWGDEISRKAFVQYPANTFPGQTEKLEDNTHFSNFGANEICLAFMQEIKQKNVSLQDCFKTNLPKYDPKKPNQLSSWTVPRSPRFESIKPYGN</sequence>
<dbReference type="Proteomes" id="UP000192746">
    <property type="component" value="Unassembled WGS sequence"/>
</dbReference>
<name>A0A1Y1SZZ5_9FLAO</name>
<dbReference type="PANTHER" id="PTHR43695">
    <property type="entry name" value="PUTATIVE (AFU_ORTHOLOGUE AFUA_2G17250)-RELATED"/>
    <property type="match status" value="1"/>
</dbReference>
<dbReference type="AlphaFoldDB" id="A0A1Y1SZZ5"/>
<dbReference type="PANTHER" id="PTHR43695:SF1">
    <property type="entry name" value="RHAMNOGALACTURONAN ACETYLESTERASE"/>
    <property type="match status" value="1"/>
</dbReference>
<organism evidence="5 6">
    <name type="scientific">Zunongwangia atlantica 22II14-10F7</name>
    <dbReference type="NCBI Taxonomy" id="1185767"/>
    <lineage>
        <taxon>Bacteria</taxon>
        <taxon>Pseudomonadati</taxon>
        <taxon>Bacteroidota</taxon>
        <taxon>Flavobacteriia</taxon>
        <taxon>Flavobacteriales</taxon>
        <taxon>Flavobacteriaceae</taxon>
        <taxon>Zunongwangia</taxon>
    </lineage>
</organism>
<evidence type="ECO:0000313" key="5">
    <source>
        <dbReference type="EMBL" id="ORL44132.1"/>
    </source>
</evidence>
<keyword evidence="6" id="KW-1185">Reference proteome</keyword>